<evidence type="ECO:0000313" key="2">
    <source>
        <dbReference type="EMBL" id="KAK8787477.1"/>
    </source>
</evidence>
<feature type="compositionally biased region" description="Low complexity" evidence="1">
    <location>
        <begin position="58"/>
        <end position="74"/>
    </location>
</feature>
<sequence length="216" mass="22854">MAPKRSRLGPAAKCTAQKLGHAARGTRGRLHPGLSSPAPRLHLETAANSSVAPPPEPYASTSSELSSPSEGSAATAWTTFPEPTTFSAPWSSGTEEIETTRGSQGDSGEGLEESMGCFLFSRQEPCSEGTATNEDSFVNAEAVGPFNSTMVEGGVPIRQMDPPTMKNAELPGGPPSELNVSDIPPEVAPVEIPPCPLGIYWEMQREELRRTGTKMM</sequence>
<comment type="caution">
    <text evidence="2">The sequence shown here is derived from an EMBL/GenBank/DDBJ whole genome shotgun (WGS) entry which is preliminary data.</text>
</comment>
<evidence type="ECO:0000313" key="3">
    <source>
        <dbReference type="Proteomes" id="UP001321473"/>
    </source>
</evidence>
<protein>
    <submittedName>
        <fullName evidence="2">Uncharacterized protein</fullName>
    </submittedName>
</protein>
<feature type="compositionally biased region" description="Polar residues" evidence="1">
    <location>
        <begin position="75"/>
        <end position="106"/>
    </location>
</feature>
<feature type="region of interest" description="Disordered" evidence="1">
    <location>
        <begin position="164"/>
        <end position="187"/>
    </location>
</feature>
<proteinExistence type="predicted"/>
<keyword evidence="3" id="KW-1185">Reference proteome</keyword>
<dbReference type="AlphaFoldDB" id="A0AAQ4FJM7"/>
<dbReference type="EMBL" id="JARKHS020001769">
    <property type="protein sequence ID" value="KAK8787477.1"/>
    <property type="molecule type" value="Genomic_DNA"/>
</dbReference>
<evidence type="ECO:0000256" key="1">
    <source>
        <dbReference type="SAM" id="MobiDB-lite"/>
    </source>
</evidence>
<gene>
    <name evidence="2" type="ORF">V5799_022748</name>
</gene>
<dbReference type="Proteomes" id="UP001321473">
    <property type="component" value="Unassembled WGS sequence"/>
</dbReference>
<organism evidence="2 3">
    <name type="scientific">Amblyomma americanum</name>
    <name type="common">Lone star tick</name>
    <dbReference type="NCBI Taxonomy" id="6943"/>
    <lineage>
        <taxon>Eukaryota</taxon>
        <taxon>Metazoa</taxon>
        <taxon>Ecdysozoa</taxon>
        <taxon>Arthropoda</taxon>
        <taxon>Chelicerata</taxon>
        <taxon>Arachnida</taxon>
        <taxon>Acari</taxon>
        <taxon>Parasitiformes</taxon>
        <taxon>Ixodida</taxon>
        <taxon>Ixodoidea</taxon>
        <taxon>Ixodidae</taxon>
        <taxon>Amblyomminae</taxon>
        <taxon>Amblyomma</taxon>
    </lineage>
</organism>
<name>A0AAQ4FJM7_AMBAM</name>
<reference evidence="2 3" key="1">
    <citation type="journal article" date="2023" name="Arcadia Sci">
        <title>De novo assembly of a long-read Amblyomma americanum tick genome.</title>
        <authorList>
            <person name="Chou S."/>
            <person name="Poskanzer K.E."/>
            <person name="Rollins M."/>
            <person name="Thuy-Boun P.S."/>
        </authorList>
    </citation>
    <scope>NUCLEOTIDE SEQUENCE [LARGE SCALE GENOMIC DNA]</scope>
    <source>
        <strain evidence="2">F_SG_1</strain>
        <tissue evidence="2">Salivary glands</tissue>
    </source>
</reference>
<accession>A0AAQ4FJM7</accession>
<feature type="region of interest" description="Disordered" evidence="1">
    <location>
        <begin position="1"/>
        <end position="112"/>
    </location>
</feature>